<feature type="transmembrane region" description="Helical" evidence="1">
    <location>
        <begin position="229"/>
        <end position="251"/>
    </location>
</feature>
<comment type="caution">
    <text evidence="2">The sequence shown here is derived from an EMBL/GenBank/DDBJ whole genome shotgun (WGS) entry which is preliminary data.</text>
</comment>
<feature type="transmembrane region" description="Helical" evidence="1">
    <location>
        <begin position="97"/>
        <end position="119"/>
    </location>
</feature>
<evidence type="ECO:0000313" key="2">
    <source>
        <dbReference type="EMBL" id="KAK1436479.1"/>
    </source>
</evidence>
<evidence type="ECO:0000256" key="1">
    <source>
        <dbReference type="SAM" id="Phobius"/>
    </source>
</evidence>
<dbReference type="PANTHER" id="PTHR33133:SF3">
    <property type="entry name" value="TRANSMEMBRANE PROTEIN"/>
    <property type="match status" value="1"/>
</dbReference>
<keyword evidence="1" id="KW-1133">Transmembrane helix</keyword>
<feature type="transmembrane region" description="Helical" evidence="1">
    <location>
        <begin position="271"/>
        <end position="300"/>
    </location>
</feature>
<protein>
    <recommendedName>
        <fullName evidence="4">Transmembrane protein</fullName>
    </recommendedName>
</protein>
<sequence>MGTSSSSSTTTTTIKIIRKSIHTFLKYYNFFTYTSLLALPFSTSILLSSSFFLDSIPFKNTIQFRLLSLFDAIAIPTSSDLFSIFTLKLSQTITSSILLLPFTFSSLLITKTSIIQHFNNQKPPLSFTRIFTSILQTQLWTSLLIISANTTSFGILFILFTCLEKTLKIFSSSTSIIILFSIMIMTYSIVIAHSMIICNMALIISGMGNKRAGFNSIVKACVIIKTRTTTALSLAIYINITLAAIETLFQFRVARLILYTNSSTTSYKPSLILVMLEGLLIAYLYSIIITLDTITSCIFYKSCKKFSGSKKVIDQEEGRIHGIEIKKEQQEL</sequence>
<feature type="transmembrane region" description="Helical" evidence="1">
    <location>
        <begin position="139"/>
        <end position="160"/>
    </location>
</feature>
<dbReference type="AlphaFoldDB" id="A0AAD8L921"/>
<keyword evidence="1" id="KW-0812">Transmembrane</keyword>
<dbReference type="EMBL" id="JAUHHV010000001">
    <property type="protein sequence ID" value="KAK1436479.1"/>
    <property type="molecule type" value="Genomic_DNA"/>
</dbReference>
<keyword evidence="1" id="KW-0472">Membrane</keyword>
<dbReference type="PANTHER" id="PTHR33133">
    <property type="entry name" value="OS08G0107100 PROTEIN-RELATED"/>
    <property type="match status" value="1"/>
</dbReference>
<gene>
    <name evidence="2" type="ORF">QVD17_02259</name>
</gene>
<proteinExistence type="predicted"/>
<feature type="transmembrane region" description="Helical" evidence="1">
    <location>
        <begin position="27"/>
        <end position="52"/>
    </location>
</feature>
<feature type="transmembrane region" description="Helical" evidence="1">
    <location>
        <begin position="64"/>
        <end position="85"/>
    </location>
</feature>
<reference evidence="2" key="1">
    <citation type="journal article" date="2023" name="bioRxiv">
        <title>Improved chromosome-level genome assembly for marigold (Tagetes erecta).</title>
        <authorList>
            <person name="Jiang F."/>
            <person name="Yuan L."/>
            <person name="Wang S."/>
            <person name="Wang H."/>
            <person name="Xu D."/>
            <person name="Wang A."/>
            <person name="Fan W."/>
        </authorList>
    </citation>
    <scope>NUCLEOTIDE SEQUENCE</scope>
    <source>
        <strain evidence="2">WSJ</strain>
        <tissue evidence="2">Leaf</tissue>
    </source>
</reference>
<accession>A0AAD8L921</accession>
<name>A0AAD8L921_TARER</name>
<organism evidence="2 3">
    <name type="scientific">Tagetes erecta</name>
    <name type="common">African marigold</name>
    <dbReference type="NCBI Taxonomy" id="13708"/>
    <lineage>
        <taxon>Eukaryota</taxon>
        <taxon>Viridiplantae</taxon>
        <taxon>Streptophyta</taxon>
        <taxon>Embryophyta</taxon>
        <taxon>Tracheophyta</taxon>
        <taxon>Spermatophyta</taxon>
        <taxon>Magnoliopsida</taxon>
        <taxon>eudicotyledons</taxon>
        <taxon>Gunneridae</taxon>
        <taxon>Pentapetalae</taxon>
        <taxon>asterids</taxon>
        <taxon>campanulids</taxon>
        <taxon>Asterales</taxon>
        <taxon>Asteraceae</taxon>
        <taxon>Asteroideae</taxon>
        <taxon>Heliantheae alliance</taxon>
        <taxon>Tageteae</taxon>
        <taxon>Tagetes</taxon>
    </lineage>
</organism>
<dbReference type="Proteomes" id="UP001229421">
    <property type="component" value="Unassembled WGS sequence"/>
</dbReference>
<keyword evidence="3" id="KW-1185">Reference proteome</keyword>
<evidence type="ECO:0000313" key="3">
    <source>
        <dbReference type="Proteomes" id="UP001229421"/>
    </source>
</evidence>
<evidence type="ECO:0008006" key="4">
    <source>
        <dbReference type="Google" id="ProtNLM"/>
    </source>
</evidence>